<dbReference type="GO" id="GO:0010468">
    <property type="term" value="P:regulation of gene expression"/>
    <property type="evidence" value="ECO:0007669"/>
    <property type="project" value="TreeGrafter"/>
</dbReference>
<dbReference type="Gene3D" id="1.25.40.20">
    <property type="entry name" value="Ankyrin repeat-containing domain"/>
    <property type="match status" value="2"/>
</dbReference>
<keyword evidence="5" id="KW-1185">Reference proteome</keyword>
<dbReference type="SMART" id="SM00248">
    <property type="entry name" value="ANK"/>
    <property type="match status" value="2"/>
</dbReference>
<dbReference type="InterPro" id="IPR036770">
    <property type="entry name" value="Ankyrin_rpt-contain_sf"/>
</dbReference>
<dbReference type="AlphaFoldDB" id="A0A8J2SYL9"/>
<gene>
    <name evidence="4" type="ORF">PECAL_5P21680</name>
</gene>
<evidence type="ECO:0000313" key="5">
    <source>
        <dbReference type="Proteomes" id="UP000789595"/>
    </source>
</evidence>
<dbReference type="EMBL" id="CAKKNE010000005">
    <property type="protein sequence ID" value="CAH0377630.1"/>
    <property type="molecule type" value="Genomic_DNA"/>
</dbReference>
<evidence type="ECO:0000256" key="1">
    <source>
        <dbReference type="ARBA" id="ARBA00022737"/>
    </source>
</evidence>
<comment type="caution">
    <text evidence="4">The sequence shown here is derived from an EMBL/GenBank/DDBJ whole genome shotgun (WGS) entry which is preliminary data.</text>
</comment>
<sequence length="509" mass="55360">MIASRTAALTGAAACGNDSVVRDILRPQREGQVRERTDGVGVDSREPTSGRTALHFAILNDRLTTVDLLLSLGADPTIADGSGRRACHMCVVPKRHQILDLILATAAARGEVDVVLGARDALARCPHHLAAAKGDKAAVATILDAKPDLLNMGDCTGRTALWLACARACETSGPAREAFVATMDLLMRRGADPNVRDAERGETLLGWLARTGEAATVRRVLRDFDGAWGPRVELDVLDTYLERSPLDWVALRAEPAAGEEGRPPYDPACCLALVDGGARVGERHEALIARARTEDLPPIPDFEREKSLHVLHTRLRQVAHSRLDVHDDDENEDAAVERLEASLDAYNTADGEDAPLSLVDFHAALRGALRVKPSLANDHDVSQVWARLNKHGQTASARTFLKWVGLAKKHAKKVEDSKRASKMMTMIGSASAFSSGAGGKSLLMRIAEAEGRETVTRVLKTDDFDVQETIKEMAWTSGAWRETEEEMYHTFLATRNTSSAKGKRKGTRR</sequence>
<dbReference type="PANTHER" id="PTHR24124:SF14">
    <property type="entry name" value="CHROMOSOME UNDETERMINED SCAFFOLD_25, WHOLE GENOME SHOTGUN SEQUENCE"/>
    <property type="match status" value="1"/>
</dbReference>
<keyword evidence="1" id="KW-0677">Repeat</keyword>
<feature type="repeat" description="ANK" evidence="3">
    <location>
        <begin position="49"/>
        <end position="81"/>
    </location>
</feature>
<evidence type="ECO:0000256" key="2">
    <source>
        <dbReference type="ARBA" id="ARBA00023043"/>
    </source>
</evidence>
<dbReference type="InterPro" id="IPR002110">
    <property type="entry name" value="Ankyrin_rpt"/>
</dbReference>
<organism evidence="4 5">
    <name type="scientific">Pelagomonas calceolata</name>
    <dbReference type="NCBI Taxonomy" id="35677"/>
    <lineage>
        <taxon>Eukaryota</taxon>
        <taxon>Sar</taxon>
        <taxon>Stramenopiles</taxon>
        <taxon>Ochrophyta</taxon>
        <taxon>Pelagophyceae</taxon>
        <taxon>Pelagomonadales</taxon>
        <taxon>Pelagomonadaceae</taxon>
        <taxon>Pelagomonas</taxon>
    </lineage>
</organism>
<dbReference type="Pfam" id="PF00023">
    <property type="entry name" value="Ank"/>
    <property type="match status" value="2"/>
</dbReference>
<reference evidence="4" key="1">
    <citation type="submission" date="2021-11" db="EMBL/GenBank/DDBJ databases">
        <authorList>
            <consortium name="Genoscope - CEA"/>
            <person name="William W."/>
        </authorList>
    </citation>
    <scope>NUCLEOTIDE SEQUENCE</scope>
</reference>
<dbReference type="Proteomes" id="UP000789595">
    <property type="component" value="Unassembled WGS sequence"/>
</dbReference>
<dbReference type="OrthoDB" id="341259at2759"/>
<evidence type="ECO:0000256" key="3">
    <source>
        <dbReference type="PROSITE-ProRule" id="PRU00023"/>
    </source>
</evidence>
<dbReference type="SUPFAM" id="SSF48403">
    <property type="entry name" value="Ankyrin repeat"/>
    <property type="match status" value="1"/>
</dbReference>
<accession>A0A8J2SYL9</accession>
<evidence type="ECO:0000313" key="4">
    <source>
        <dbReference type="EMBL" id="CAH0377630.1"/>
    </source>
</evidence>
<dbReference type="PANTHER" id="PTHR24124">
    <property type="entry name" value="ANKYRIN REPEAT FAMILY A"/>
    <property type="match status" value="1"/>
</dbReference>
<dbReference type="PROSITE" id="PS50297">
    <property type="entry name" value="ANK_REP_REGION"/>
    <property type="match status" value="1"/>
</dbReference>
<name>A0A8J2SYL9_9STRA</name>
<keyword evidence="2 3" id="KW-0040">ANK repeat</keyword>
<dbReference type="PROSITE" id="PS50088">
    <property type="entry name" value="ANK_REPEAT"/>
    <property type="match status" value="1"/>
</dbReference>
<proteinExistence type="predicted"/>
<protein>
    <submittedName>
        <fullName evidence="4">Uncharacterized protein</fullName>
    </submittedName>
</protein>
<dbReference type="GO" id="GO:0005634">
    <property type="term" value="C:nucleus"/>
    <property type="evidence" value="ECO:0007669"/>
    <property type="project" value="TreeGrafter"/>
</dbReference>